<dbReference type="GO" id="GO:0140580">
    <property type="term" value="F:mitochondrion autophagosome adaptor activity"/>
    <property type="evidence" value="ECO:0007669"/>
    <property type="project" value="InterPro"/>
</dbReference>
<protein>
    <recommendedName>
        <fullName evidence="4">DUF1770-domain-containing protein</fullName>
    </recommendedName>
</protein>
<dbReference type="PANTHER" id="PTHR38699">
    <property type="entry name" value="CHROMOSOME 1, WHOLE GENOME SHOTGUN SEQUENCE"/>
    <property type="match status" value="1"/>
</dbReference>
<feature type="compositionally biased region" description="Basic and acidic residues" evidence="1">
    <location>
        <begin position="20"/>
        <end position="30"/>
    </location>
</feature>
<organism evidence="2 3">
    <name type="scientific">Saxophila tyrrhenica</name>
    <dbReference type="NCBI Taxonomy" id="1690608"/>
    <lineage>
        <taxon>Eukaryota</taxon>
        <taxon>Fungi</taxon>
        <taxon>Dikarya</taxon>
        <taxon>Ascomycota</taxon>
        <taxon>Pezizomycotina</taxon>
        <taxon>Dothideomycetes</taxon>
        <taxon>Dothideomycetidae</taxon>
        <taxon>Mycosphaerellales</taxon>
        <taxon>Extremaceae</taxon>
        <taxon>Saxophila</taxon>
    </lineage>
</organism>
<feature type="region of interest" description="Disordered" evidence="1">
    <location>
        <begin position="19"/>
        <end position="53"/>
    </location>
</feature>
<dbReference type="Pfam" id="PF08589">
    <property type="entry name" value="ATG43"/>
    <property type="match status" value="1"/>
</dbReference>
<comment type="caution">
    <text evidence="2">The sequence shown here is derived from an EMBL/GenBank/DDBJ whole genome shotgun (WGS) entry which is preliminary data.</text>
</comment>
<proteinExistence type="predicted"/>
<sequence length="186" mass="20726">MSHLQDAAIQAAETLQTAHIKHDPSIEQDRAPSTAADTKETVQLEPSADEDIDAISDVEEDEIPASVLRPPPRRPALPPLPDLRFEQSYLASIKDTKGWQGVTYITIRDQVLMPLVQGIAWTLIVAGWRHWNKATKFSGQSVGAKVRRWWWGVNNWKLPEEGTLRDEKLASSAAEFYEAEANAGSD</sequence>
<dbReference type="Proteomes" id="UP001337655">
    <property type="component" value="Unassembled WGS sequence"/>
</dbReference>
<dbReference type="GeneID" id="89929593"/>
<gene>
    <name evidence="2" type="ORF">LTR77_008259</name>
</gene>
<dbReference type="EMBL" id="JAVRRT010000013">
    <property type="protein sequence ID" value="KAK5166715.1"/>
    <property type="molecule type" value="Genomic_DNA"/>
</dbReference>
<evidence type="ECO:0008006" key="4">
    <source>
        <dbReference type="Google" id="ProtNLM"/>
    </source>
</evidence>
<dbReference type="GO" id="GO:0000423">
    <property type="term" value="P:mitophagy"/>
    <property type="evidence" value="ECO:0007669"/>
    <property type="project" value="InterPro"/>
</dbReference>
<dbReference type="InterPro" id="IPR013898">
    <property type="entry name" value="Atg43"/>
</dbReference>
<evidence type="ECO:0000313" key="2">
    <source>
        <dbReference type="EMBL" id="KAK5166715.1"/>
    </source>
</evidence>
<evidence type="ECO:0000313" key="3">
    <source>
        <dbReference type="Proteomes" id="UP001337655"/>
    </source>
</evidence>
<accession>A0AAV9P2A0</accession>
<dbReference type="RefSeq" id="XP_064656597.1">
    <property type="nucleotide sequence ID" value="XM_064805492.1"/>
</dbReference>
<evidence type="ECO:0000256" key="1">
    <source>
        <dbReference type="SAM" id="MobiDB-lite"/>
    </source>
</evidence>
<keyword evidence="3" id="KW-1185">Reference proteome</keyword>
<name>A0AAV9P2A0_9PEZI</name>
<reference evidence="2 3" key="1">
    <citation type="submission" date="2023-08" db="EMBL/GenBank/DDBJ databases">
        <title>Black Yeasts Isolated from many extreme environments.</title>
        <authorList>
            <person name="Coleine C."/>
            <person name="Stajich J.E."/>
            <person name="Selbmann L."/>
        </authorList>
    </citation>
    <scope>NUCLEOTIDE SEQUENCE [LARGE SCALE GENOMIC DNA]</scope>
    <source>
        <strain evidence="2 3">CCFEE 5935</strain>
    </source>
</reference>
<dbReference type="PANTHER" id="PTHR38699:SF1">
    <property type="entry name" value="MITOPHAGY RECEPTOR ATG43"/>
    <property type="match status" value="1"/>
</dbReference>
<dbReference type="AlphaFoldDB" id="A0AAV9P2A0"/>